<dbReference type="GO" id="GO:0032259">
    <property type="term" value="P:methylation"/>
    <property type="evidence" value="ECO:0007669"/>
    <property type="project" value="UniProtKB-KW"/>
</dbReference>
<dbReference type="Gene3D" id="3.40.50.150">
    <property type="entry name" value="Vaccinia Virus protein VP39"/>
    <property type="match status" value="1"/>
</dbReference>
<dbReference type="GO" id="GO:0003677">
    <property type="term" value="F:DNA binding"/>
    <property type="evidence" value="ECO:0007669"/>
    <property type="project" value="UniProtKB-KW"/>
</dbReference>
<dbReference type="Pfam" id="PF07669">
    <property type="entry name" value="Eco57I"/>
    <property type="match status" value="1"/>
</dbReference>
<dbReference type="PROSITE" id="PS00092">
    <property type="entry name" value="N6_MTASE"/>
    <property type="match status" value="1"/>
</dbReference>
<comment type="catalytic activity">
    <reaction evidence="7">
        <text>a 2'-deoxyadenosine in DNA + S-adenosyl-L-methionine = an N(6)-methyl-2'-deoxyadenosine in DNA + S-adenosyl-L-homocysteine + H(+)</text>
        <dbReference type="Rhea" id="RHEA:15197"/>
        <dbReference type="Rhea" id="RHEA-COMP:12418"/>
        <dbReference type="Rhea" id="RHEA-COMP:12419"/>
        <dbReference type="ChEBI" id="CHEBI:15378"/>
        <dbReference type="ChEBI" id="CHEBI:57856"/>
        <dbReference type="ChEBI" id="CHEBI:59789"/>
        <dbReference type="ChEBI" id="CHEBI:90615"/>
        <dbReference type="ChEBI" id="CHEBI:90616"/>
        <dbReference type="EC" id="2.1.1.72"/>
    </reaction>
</comment>
<dbReference type="SUPFAM" id="SSF53335">
    <property type="entry name" value="S-adenosyl-L-methionine-dependent methyltransferases"/>
    <property type="match status" value="1"/>
</dbReference>
<name>A0A414YF79_9BACT</name>
<evidence type="ECO:0000313" key="10">
    <source>
        <dbReference type="EMBL" id="MQO56692.1"/>
    </source>
</evidence>
<dbReference type="EC" id="2.1.1.72" evidence="1"/>
<dbReference type="PRINTS" id="PR00507">
    <property type="entry name" value="N12N6MTFRASE"/>
</dbReference>
<dbReference type="EMBL" id="QRKB01000002">
    <property type="protein sequence ID" value="RHH84802.1"/>
    <property type="molecule type" value="Genomic_DNA"/>
</dbReference>
<dbReference type="Proteomes" id="UP000284548">
    <property type="component" value="Unassembled WGS sequence"/>
</dbReference>
<proteinExistence type="predicted"/>
<dbReference type="InterPro" id="IPR011639">
    <property type="entry name" value="MethylTrfase_TaqI-like_dom"/>
</dbReference>
<evidence type="ECO:0000256" key="5">
    <source>
        <dbReference type="ARBA" id="ARBA00022747"/>
    </source>
</evidence>
<dbReference type="AlphaFoldDB" id="A0A414YF79"/>
<evidence type="ECO:0000256" key="2">
    <source>
        <dbReference type="ARBA" id="ARBA00022603"/>
    </source>
</evidence>
<dbReference type="GO" id="GO:0009307">
    <property type="term" value="P:DNA restriction-modification system"/>
    <property type="evidence" value="ECO:0007669"/>
    <property type="project" value="UniProtKB-KW"/>
</dbReference>
<evidence type="ECO:0000256" key="7">
    <source>
        <dbReference type="ARBA" id="ARBA00047942"/>
    </source>
</evidence>
<evidence type="ECO:0000259" key="9">
    <source>
        <dbReference type="Pfam" id="PF12950"/>
    </source>
</evidence>
<evidence type="ECO:0000256" key="4">
    <source>
        <dbReference type="ARBA" id="ARBA00022691"/>
    </source>
</evidence>
<dbReference type="RefSeq" id="WP_118253553.1">
    <property type="nucleotide sequence ID" value="NZ_DAWERD010000004.1"/>
</dbReference>
<protein>
    <recommendedName>
        <fullName evidence="1">site-specific DNA-methyltransferase (adenine-specific)</fullName>
        <ecNumber evidence="1">2.1.1.72</ecNumber>
    </recommendedName>
</protein>
<evidence type="ECO:0000256" key="1">
    <source>
        <dbReference type="ARBA" id="ARBA00011900"/>
    </source>
</evidence>
<comment type="caution">
    <text evidence="11">The sequence shown here is derived from an EMBL/GenBank/DDBJ whole genome shotgun (WGS) entry which is preliminary data.</text>
</comment>
<dbReference type="Proteomes" id="UP000358159">
    <property type="component" value="Unassembled WGS sequence"/>
</dbReference>
<keyword evidence="4" id="KW-0949">S-adenosyl-L-methionine</keyword>
<dbReference type="Pfam" id="PF12950">
    <property type="entry name" value="TaqI_C"/>
    <property type="match status" value="1"/>
</dbReference>
<feature type="domain" description="TaqI-like C-terminal specificity" evidence="9">
    <location>
        <begin position="960"/>
        <end position="1055"/>
    </location>
</feature>
<keyword evidence="3" id="KW-0808">Transferase</keyword>
<evidence type="ECO:0000313" key="13">
    <source>
        <dbReference type="Proteomes" id="UP000358159"/>
    </source>
</evidence>
<sequence>MATYNKETFKRLFQSKFNLSKWQMLLQDYFHADKVRVSPEVLDEDAEDRKGYFLGSMTTQDNYELGFFYYEMEDGSVLRRKVGLRNLIRPYLGYGFDAALAVFNDGTNWRLSLICDLKEDATSTKRFTYVFGDEKAYYKTPILRFESLRTKANEFLEIKKAFSVEALSDDFFDEYRKQYAEFVKFLTGKEYVKKGNKWVEQETGEPDAQYFISFKKDDKLVRDYIKKMMGRIVFLYFLQSKGWLAGNLHYMHDLFYDASEEVKGDFLDKVLEPMFFGLLNTRPEDRSSAPLVNGVGVKYIPNADEIPYLNGGLFQQEKIDEVESVFPAGMFQSLFDFFDSYNFTIDENDPNDAEVGVDPEMLGKIFENLLEDNKDKGAFYTPKEIVRYMCQESLTAYLQTGIDDAEVKEHIANFVKTNDVEELGGASSELAMSIDQKLIDVKICDPAIGSGAFPMGLLRELYSCRKSIEIFEEDNAADIKRHIIQNNIYGVDIEKGAVDIARLRFWLALIIDEKEPMPLPNLDFKIMQGNSLLESYKGVDLDVTSKKLKTGKDTKKTRGVLSLGFEETDVQKIIQDLVKSYFSITDHTLRAQRRQQIDKYVKDYIKVCAEGNHEVQDAVDELEIPNDQFFLWHTYFADVFEQGGFDIVIGNPPYIGVKGHREMFDLVRLGNLGKYFIGKMDYLYFFFHLALTMLKINGVSSFITTNYYVTADGAVKLRKHLRVSSSLLSLVNLGEMRLFENAPGQHNMITLFRKTEEDNKKDSCRIIDVHRTGALNEVLFADITTGKDAETVYSVSSQNMLFDGSECYIRLANSQSTSIDNILMKIQNGNQTIREICTINQGIVSGADYVSEKHLSKYPISSQKRDGIFVLDELHPSDAFVLNSILKSSNDKTLLKVFFKNSDIGKYVTNEKSTKHILFLGKDIKNELMLKQLYPIIAEHIYAFKQILVDKRASLNEKTEQWFTLNRGTSHPEVFSKCKIVCPQRSKTNTFGYNECEWYAASDVFFLTNPKEGYDLKYLLGLLNSKLYFMWLYSKGKRKGETLELTATPLSEIPIKKCGDREMASIVLLVDSIISAKKQGKDTSALENQIDFLVYHLYGLTYDEVLIVDPETPISREEYEAYKEE</sequence>
<organism evidence="11 12">
    <name type="scientific">Segatella copri</name>
    <dbReference type="NCBI Taxonomy" id="165179"/>
    <lineage>
        <taxon>Bacteria</taxon>
        <taxon>Pseudomonadati</taxon>
        <taxon>Bacteroidota</taxon>
        <taxon>Bacteroidia</taxon>
        <taxon>Bacteroidales</taxon>
        <taxon>Prevotellaceae</taxon>
        <taxon>Segatella</taxon>
    </lineage>
</organism>
<dbReference type="GO" id="GO:0009007">
    <property type="term" value="F:site-specific DNA-methyltransferase (adenine-specific) activity"/>
    <property type="evidence" value="ECO:0007669"/>
    <property type="project" value="UniProtKB-EC"/>
</dbReference>
<evidence type="ECO:0000313" key="11">
    <source>
        <dbReference type="EMBL" id="RHH84802.1"/>
    </source>
</evidence>
<keyword evidence="6" id="KW-0238">DNA-binding</keyword>
<dbReference type="InterPro" id="IPR002052">
    <property type="entry name" value="DNA_methylase_N6_adenine_CS"/>
</dbReference>
<feature type="domain" description="Type II methyltransferase M.TaqI-like" evidence="8">
    <location>
        <begin position="486"/>
        <end position="739"/>
    </location>
</feature>
<dbReference type="InterPro" id="IPR025931">
    <property type="entry name" value="TaqI_C"/>
</dbReference>
<dbReference type="EMBL" id="VZAZ01000068">
    <property type="protein sequence ID" value="MQO56692.1"/>
    <property type="molecule type" value="Genomic_DNA"/>
</dbReference>
<dbReference type="InterPro" id="IPR050953">
    <property type="entry name" value="N4_N6_ade-DNA_methylase"/>
</dbReference>
<evidence type="ECO:0000256" key="6">
    <source>
        <dbReference type="ARBA" id="ARBA00023125"/>
    </source>
</evidence>
<reference evidence="10 13" key="2">
    <citation type="submission" date="2019-09" db="EMBL/GenBank/DDBJ databases">
        <title>Distinct polysaccharide growth profiles of human intestinal Prevotella copri isolates.</title>
        <authorList>
            <person name="Fehlner-Peach H."/>
            <person name="Magnabosco C."/>
            <person name="Raghavan V."/>
            <person name="Scher J.U."/>
            <person name="Tett A."/>
            <person name="Cox L.M."/>
            <person name="Gottsegen C."/>
            <person name="Watters A."/>
            <person name="Wiltshire- Gordon J.D."/>
            <person name="Segata N."/>
            <person name="Bonneau R."/>
            <person name="Littman D.R."/>
        </authorList>
    </citation>
    <scope>NUCLEOTIDE SEQUENCE [LARGE SCALE GENOMIC DNA]</scope>
    <source>
        <strain evidence="10 13">BVe41219</strain>
    </source>
</reference>
<gene>
    <name evidence="11" type="ORF">DW192_02150</name>
    <name evidence="10" type="ORF">F7D42_13515</name>
</gene>
<dbReference type="InterPro" id="IPR029063">
    <property type="entry name" value="SAM-dependent_MTases_sf"/>
</dbReference>
<evidence type="ECO:0000256" key="3">
    <source>
        <dbReference type="ARBA" id="ARBA00022679"/>
    </source>
</evidence>
<accession>A0A414YF79</accession>
<dbReference type="PANTHER" id="PTHR33841:SF1">
    <property type="entry name" value="DNA METHYLTRANSFERASE A"/>
    <property type="match status" value="1"/>
</dbReference>
<keyword evidence="5" id="KW-0680">Restriction system</keyword>
<dbReference type="PANTHER" id="PTHR33841">
    <property type="entry name" value="DNA METHYLTRANSFERASE YEEA-RELATED"/>
    <property type="match status" value="1"/>
</dbReference>
<evidence type="ECO:0000313" key="12">
    <source>
        <dbReference type="Proteomes" id="UP000284548"/>
    </source>
</evidence>
<evidence type="ECO:0000259" key="8">
    <source>
        <dbReference type="Pfam" id="PF07669"/>
    </source>
</evidence>
<keyword evidence="2" id="KW-0489">Methyltransferase</keyword>
<reference evidence="11 12" key="1">
    <citation type="submission" date="2018-08" db="EMBL/GenBank/DDBJ databases">
        <title>A genome reference for cultivated species of the human gut microbiota.</title>
        <authorList>
            <person name="Zou Y."/>
            <person name="Xue W."/>
            <person name="Luo G."/>
        </authorList>
    </citation>
    <scope>NUCLEOTIDE SEQUENCE [LARGE SCALE GENOMIC DNA]</scope>
    <source>
        <strain evidence="11 12">AM16-54</strain>
    </source>
</reference>